<keyword evidence="3" id="KW-1185">Reference proteome</keyword>
<evidence type="ECO:0000256" key="1">
    <source>
        <dbReference type="SAM" id="MobiDB-lite"/>
    </source>
</evidence>
<reference evidence="3" key="1">
    <citation type="journal article" date="2018" name="Proc. Natl. Acad. Sci. U.S.A.">
        <title>Linking secondary metabolites to gene clusters through genome sequencing of six diverse Aspergillus species.</title>
        <authorList>
            <person name="Kaerboelling I."/>
            <person name="Vesth T.C."/>
            <person name="Frisvad J.C."/>
            <person name="Nybo J.L."/>
            <person name="Theobald S."/>
            <person name="Kuo A."/>
            <person name="Bowyer P."/>
            <person name="Matsuda Y."/>
            <person name="Mondo S."/>
            <person name="Lyhne E.K."/>
            <person name="Kogle M.E."/>
            <person name="Clum A."/>
            <person name="Lipzen A."/>
            <person name="Salamov A."/>
            <person name="Ngan C.Y."/>
            <person name="Daum C."/>
            <person name="Chiniquy J."/>
            <person name="Barry K."/>
            <person name="LaButti K."/>
            <person name="Haridas S."/>
            <person name="Simmons B.A."/>
            <person name="Magnuson J.K."/>
            <person name="Mortensen U.H."/>
            <person name="Larsen T.O."/>
            <person name="Grigoriev I.V."/>
            <person name="Baker S.E."/>
            <person name="Andersen M.R."/>
        </authorList>
    </citation>
    <scope>NUCLEOTIDE SEQUENCE [LARGE SCALE GENOMIC DNA]</scope>
    <source>
        <strain evidence="3">IBT 16806</strain>
    </source>
</reference>
<gene>
    <name evidence="2" type="ORF">P174DRAFT_437293</name>
</gene>
<feature type="compositionally biased region" description="Low complexity" evidence="1">
    <location>
        <begin position="33"/>
        <end position="44"/>
    </location>
</feature>
<protein>
    <submittedName>
        <fullName evidence="2">Uncharacterized protein</fullName>
    </submittedName>
</protein>
<feature type="compositionally biased region" description="Low complexity" evidence="1">
    <location>
        <begin position="61"/>
        <end position="82"/>
    </location>
</feature>
<feature type="compositionally biased region" description="Low complexity" evidence="1">
    <location>
        <begin position="106"/>
        <end position="128"/>
    </location>
</feature>
<proteinExistence type="predicted"/>
<name>A0A2I1CMM2_ASPN1</name>
<evidence type="ECO:0000313" key="2">
    <source>
        <dbReference type="EMBL" id="PKX98863.1"/>
    </source>
</evidence>
<feature type="compositionally biased region" description="Gly residues" evidence="1">
    <location>
        <begin position="193"/>
        <end position="203"/>
    </location>
</feature>
<dbReference type="STRING" id="1392255.A0A2I1CMM2"/>
<feature type="region of interest" description="Disordered" evidence="1">
    <location>
        <begin position="25"/>
        <end position="44"/>
    </location>
</feature>
<dbReference type="OrthoDB" id="4207123at2759"/>
<feature type="compositionally biased region" description="Basic and acidic residues" evidence="1">
    <location>
        <begin position="145"/>
        <end position="154"/>
    </location>
</feature>
<dbReference type="GeneID" id="36533583"/>
<dbReference type="RefSeq" id="XP_024687458.1">
    <property type="nucleotide sequence ID" value="XM_024826258.1"/>
</dbReference>
<comment type="caution">
    <text evidence="2">The sequence shown here is derived from an EMBL/GenBank/DDBJ whole genome shotgun (WGS) entry which is preliminary data.</text>
</comment>
<dbReference type="Proteomes" id="UP000234474">
    <property type="component" value="Unassembled WGS sequence"/>
</dbReference>
<feature type="region of interest" description="Disordered" evidence="1">
    <location>
        <begin position="55"/>
        <end position="169"/>
    </location>
</feature>
<dbReference type="VEuPathDB" id="FungiDB:P174DRAFT_437293"/>
<evidence type="ECO:0000313" key="3">
    <source>
        <dbReference type="Proteomes" id="UP000234474"/>
    </source>
</evidence>
<dbReference type="PANTHER" id="PTHR42095">
    <property type="entry name" value="YALI0C12166P"/>
    <property type="match status" value="1"/>
</dbReference>
<dbReference type="EMBL" id="MSZS01000001">
    <property type="protein sequence ID" value="PKX98863.1"/>
    <property type="molecule type" value="Genomic_DNA"/>
</dbReference>
<feature type="region of interest" description="Disordered" evidence="1">
    <location>
        <begin position="193"/>
        <end position="212"/>
    </location>
</feature>
<organism evidence="2 3">
    <name type="scientific">Aspergillus novofumigatus (strain IBT 16806)</name>
    <dbReference type="NCBI Taxonomy" id="1392255"/>
    <lineage>
        <taxon>Eukaryota</taxon>
        <taxon>Fungi</taxon>
        <taxon>Dikarya</taxon>
        <taxon>Ascomycota</taxon>
        <taxon>Pezizomycotina</taxon>
        <taxon>Eurotiomycetes</taxon>
        <taxon>Eurotiomycetidae</taxon>
        <taxon>Eurotiales</taxon>
        <taxon>Aspergillaceae</taxon>
        <taxon>Aspergillus</taxon>
        <taxon>Aspergillus subgen. Fumigati</taxon>
    </lineage>
</organism>
<dbReference type="PANTHER" id="PTHR42095:SF1">
    <property type="entry name" value="YALI0C12166P"/>
    <property type="match status" value="1"/>
</dbReference>
<sequence length="212" mass="21412">MSNMSTNRPFLANFLAAFRAQSTYKASTAGTQSAAGPSSSLSAAQISQGARAIATKAGAGSNAATSAEQASSTTAAVQAASNHHYHHHSSSAAAASSHARPHSHPRPSLNQTSPSTESPASSISTPLAPSSPPTPASSNPIPIADGHDRQRRGSDSSSGSGGFRDALGPEKWYIGGRTAAGEERFYRLGMVTKGGGRLGGSGRVGSIDQLSL</sequence>
<dbReference type="AlphaFoldDB" id="A0A2I1CMM2"/>
<accession>A0A2I1CMM2</accession>
<dbReference type="OMA" id="APSHHYH"/>